<comment type="caution">
    <text evidence="2">The sequence shown here is derived from an EMBL/GenBank/DDBJ whole genome shotgun (WGS) entry which is preliminary data.</text>
</comment>
<keyword evidence="3" id="KW-1185">Reference proteome</keyword>
<protein>
    <submittedName>
        <fullName evidence="2">SprT-like family protein</fullName>
    </submittedName>
</protein>
<organism evidence="2 3">
    <name type="scientific">Paludisphaera mucosa</name>
    <dbReference type="NCBI Taxonomy" id="3030827"/>
    <lineage>
        <taxon>Bacteria</taxon>
        <taxon>Pseudomonadati</taxon>
        <taxon>Planctomycetota</taxon>
        <taxon>Planctomycetia</taxon>
        <taxon>Isosphaerales</taxon>
        <taxon>Isosphaeraceae</taxon>
        <taxon>Paludisphaera</taxon>
    </lineage>
</organism>
<gene>
    <name evidence="2" type="ORF">PZE19_29425</name>
</gene>
<accession>A0ABT6FK64</accession>
<name>A0ABT6FK64_9BACT</name>
<reference evidence="2 3" key="1">
    <citation type="submission" date="2023-03" db="EMBL/GenBank/DDBJ databases">
        <title>Paludisphaera mucosa sp. nov. a novel planctomycete from northern fen.</title>
        <authorList>
            <person name="Ivanova A."/>
        </authorList>
    </citation>
    <scope>NUCLEOTIDE SEQUENCE [LARGE SCALE GENOMIC DNA]</scope>
    <source>
        <strain evidence="2 3">Pla2</strain>
    </source>
</reference>
<evidence type="ECO:0000256" key="1">
    <source>
        <dbReference type="SAM" id="MobiDB-lite"/>
    </source>
</evidence>
<feature type="region of interest" description="Disordered" evidence="1">
    <location>
        <begin position="1"/>
        <end position="20"/>
    </location>
</feature>
<dbReference type="RefSeq" id="WP_277864174.1">
    <property type="nucleotide sequence ID" value="NZ_JARRAG010000002.1"/>
</dbReference>
<proteinExistence type="predicted"/>
<sequence>MSVPLGDDASWAEAPGPGRPRQAKLASLLYAPAEVRERSRRIYEALIDESPQIRAGNFSRLAVDDLERLFRLYDAGFFRGFLSEMLQEDRAYPMAFRLSRRLTRAAGQTIRLVRRIRRGGVVVEQPEYEISVSTTLLFNTFQDVDREVVVGGLACSDRLEALQRIFEHELLHLAEFLGWGRSSCSAENFHALSRRIFAHEGVRHDLVTPREQAASAFGVRVGDAVEFDMEGSRLRGRVNRITRRATVLVEHPSGALFTDGRRYQTFYVPLALLRKL</sequence>
<evidence type="ECO:0000313" key="2">
    <source>
        <dbReference type="EMBL" id="MDG3007904.1"/>
    </source>
</evidence>
<dbReference type="Proteomes" id="UP001216907">
    <property type="component" value="Unassembled WGS sequence"/>
</dbReference>
<evidence type="ECO:0000313" key="3">
    <source>
        <dbReference type="Proteomes" id="UP001216907"/>
    </source>
</evidence>
<dbReference type="EMBL" id="JARRAG010000002">
    <property type="protein sequence ID" value="MDG3007904.1"/>
    <property type="molecule type" value="Genomic_DNA"/>
</dbReference>